<accession>A0ABX0SHR0</accession>
<dbReference type="EMBL" id="JAAMOZ010000001">
    <property type="protein sequence ID" value="NIH56272.1"/>
    <property type="molecule type" value="Genomic_DNA"/>
</dbReference>
<sequence length="57" mass="6390">MPTPDPAQACPALHRLDGLMGRDDQGRTQWPAHAPDDDGRCRHCQPQAADRRWGYGH</sequence>
<dbReference type="Proteomes" id="UP000749311">
    <property type="component" value="Unassembled WGS sequence"/>
</dbReference>
<reference evidence="2 3" key="1">
    <citation type="submission" date="2020-02" db="EMBL/GenBank/DDBJ databases">
        <title>Sequencing the genomes of 1000 actinobacteria strains.</title>
        <authorList>
            <person name="Klenk H.-P."/>
        </authorList>
    </citation>
    <scope>NUCLEOTIDE SEQUENCE [LARGE SCALE GENOMIC DNA]</scope>
    <source>
        <strain evidence="2 3">DSM 19609</strain>
    </source>
</reference>
<protein>
    <submittedName>
        <fullName evidence="2">Uncharacterized protein</fullName>
    </submittedName>
</protein>
<evidence type="ECO:0000256" key="1">
    <source>
        <dbReference type="SAM" id="MobiDB-lite"/>
    </source>
</evidence>
<evidence type="ECO:0000313" key="3">
    <source>
        <dbReference type="Proteomes" id="UP000749311"/>
    </source>
</evidence>
<feature type="region of interest" description="Disordered" evidence="1">
    <location>
        <begin position="18"/>
        <end position="57"/>
    </location>
</feature>
<gene>
    <name evidence="2" type="ORF">FB473_000917</name>
</gene>
<evidence type="ECO:0000313" key="2">
    <source>
        <dbReference type="EMBL" id="NIH56272.1"/>
    </source>
</evidence>
<dbReference type="RefSeq" id="WP_167165257.1">
    <property type="nucleotide sequence ID" value="NZ_BAAAOO010000002.1"/>
</dbReference>
<proteinExistence type="predicted"/>
<comment type="caution">
    <text evidence="2">The sequence shown here is derived from an EMBL/GenBank/DDBJ whole genome shotgun (WGS) entry which is preliminary data.</text>
</comment>
<keyword evidence="3" id="KW-1185">Reference proteome</keyword>
<organism evidence="2 3">
    <name type="scientific">Brooklawnia cerclae</name>
    <dbReference type="NCBI Taxonomy" id="349934"/>
    <lineage>
        <taxon>Bacteria</taxon>
        <taxon>Bacillati</taxon>
        <taxon>Actinomycetota</taxon>
        <taxon>Actinomycetes</taxon>
        <taxon>Propionibacteriales</taxon>
        <taxon>Propionibacteriaceae</taxon>
        <taxon>Brooklawnia</taxon>
    </lineage>
</organism>
<name>A0ABX0SHR0_9ACTN</name>